<dbReference type="PANTHER" id="PTHR13696">
    <property type="entry name" value="P-LOOP CONTAINING NUCLEOSIDE TRIPHOSPHATE HYDROLASE"/>
    <property type="match status" value="1"/>
</dbReference>
<dbReference type="AlphaFoldDB" id="A0A4V0YEQ1"/>
<dbReference type="CDD" id="cd02042">
    <property type="entry name" value="ParAB_family"/>
    <property type="match status" value="1"/>
</dbReference>
<name>A0A4V0YEQ1_9MICO</name>
<evidence type="ECO:0000313" key="2">
    <source>
        <dbReference type="EMBL" id="QAY64991.1"/>
    </source>
</evidence>
<geneLocation type="plasmid" evidence="2">
    <name>unnamed1</name>
</geneLocation>
<dbReference type="InterPro" id="IPR025669">
    <property type="entry name" value="AAA_dom"/>
</dbReference>
<gene>
    <name evidence="2" type="ORF">ET495_17370</name>
</gene>
<dbReference type="PANTHER" id="PTHR13696:SF99">
    <property type="entry name" value="COBYRINIC ACID AC-DIAMIDE SYNTHASE"/>
    <property type="match status" value="1"/>
</dbReference>
<dbReference type="InterPro" id="IPR050678">
    <property type="entry name" value="DNA_Partitioning_ATPase"/>
</dbReference>
<dbReference type="Gene3D" id="3.40.50.300">
    <property type="entry name" value="P-loop containing nucleotide triphosphate hydrolases"/>
    <property type="match status" value="1"/>
</dbReference>
<organism evidence="2 3">
    <name type="scientific">Xylanimonas allomyrinae</name>
    <dbReference type="NCBI Taxonomy" id="2509459"/>
    <lineage>
        <taxon>Bacteria</taxon>
        <taxon>Bacillati</taxon>
        <taxon>Actinomycetota</taxon>
        <taxon>Actinomycetes</taxon>
        <taxon>Micrococcales</taxon>
        <taxon>Promicromonosporaceae</taxon>
        <taxon>Xylanimonas</taxon>
    </lineage>
</organism>
<sequence length="299" mass="31653">MYPGVRRAANARRTPISTVRAIGGITVTAQIIALCNQKGGVGKSTTTFQLGRRAVLRGRKVLLVDNDPQGNLTSVAAADVVDEDQAGLADALSARAPETIRDVIVPGVWPGLDVVPTSGTTLGYVRDELVIAGAGREGRLRDALTAVADDYDLILIDCAPSLDQLTINGLTAAEHVAIVTHSKLFSTNGLAELLKTIDNVRQYYNPALDVAGIIINQHEEKTVSGQTWVTELRTAMATRTDATGNPAPITVLAQPIPKRVSISDATEAARGLDEWGTAEARDLGSLYDDHLTALEGARS</sequence>
<dbReference type="EMBL" id="CP035496">
    <property type="protein sequence ID" value="QAY64991.1"/>
    <property type="molecule type" value="Genomic_DNA"/>
</dbReference>
<accession>A0A4V0YEQ1</accession>
<protein>
    <submittedName>
        <fullName evidence="2">ParA family protein</fullName>
    </submittedName>
</protein>
<dbReference type="Proteomes" id="UP000291758">
    <property type="component" value="Plasmid unnamed1"/>
</dbReference>
<dbReference type="Pfam" id="PF13614">
    <property type="entry name" value="AAA_31"/>
    <property type="match status" value="1"/>
</dbReference>
<keyword evidence="2" id="KW-0614">Plasmid</keyword>
<proteinExistence type="predicted"/>
<feature type="domain" description="AAA" evidence="1">
    <location>
        <begin position="30"/>
        <end position="209"/>
    </location>
</feature>
<evidence type="ECO:0000259" key="1">
    <source>
        <dbReference type="Pfam" id="PF13614"/>
    </source>
</evidence>
<reference evidence="2 3" key="1">
    <citation type="submission" date="2019-01" db="EMBL/GenBank/DDBJ databases">
        <title>Genome sequencing of strain 2JSPR-7.</title>
        <authorList>
            <person name="Heo J."/>
            <person name="Kim S.-J."/>
            <person name="Kim J.-S."/>
            <person name="Hong S.-B."/>
            <person name="Kwon S.-W."/>
        </authorList>
    </citation>
    <scope>NUCLEOTIDE SEQUENCE [LARGE SCALE GENOMIC DNA]</scope>
    <source>
        <strain evidence="2 3">2JSPR-7</strain>
        <plasmid evidence="2 3">unnamed1</plasmid>
    </source>
</reference>
<dbReference type="SUPFAM" id="SSF52540">
    <property type="entry name" value="P-loop containing nucleoside triphosphate hydrolases"/>
    <property type="match status" value="1"/>
</dbReference>
<dbReference type="KEGG" id="xyl:ET495_17370"/>
<dbReference type="InterPro" id="IPR027417">
    <property type="entry name" value="P-loop_NTPase"/>
</dbReference>
<evidence type="ECO:0000313" key="3">
    <source>
        <dbReference type="Proteomes" id="UP000291758"/>
    </source>
</evidence>
<dbReference type="OrthoDB" id="4537985at2"/>
<keyword evidence="3" id="KW-1185">Reference proteome</keyword>